<keyword evidence="3" id="KW-0597">Phosphoprotein</keyword>
<evidence type="ECO:0000256" key="5">
    <source>
        <dbReference type="ARBA" id="ARBA00022777"/>
    </source>
</evidence>
<keyword evidence="11" id="KW-1185">Reference proteome</keyword>
<dbReference type="InterPro" id="IPR010559">
    <property type="entry name" value="Sig_transdc_His_kin_internal"/>
</dbReference>
<organism evidence="10 11">
    <name type="scientific">Paenibacillus dokdonensis</name>
    <dbReference type="NCBI Taxonomy" id="2567944"/>
    <lineage>
        <taxon>Bacteria</taxon>
        <taxon>Bacillati</taxon>
        <taxon>Bacillota</taxon>
        <taxon>Bacilli</taxon>
        <taxon>Bacillales</taxon>
        <taxon>Paenibacillaceae</taxon>
        <taxon>Paenibacillus</taxon>
    </lineage>
</organism>
<dbReference type="InterPro" id="IPR050640">
    <property type="entry name" value="Bact_2-comp_sensor_kinase"/>
</dbReference>
<evidence type="ECO:0000256" key="4">
    <source>
        <dbReference type="ARBA" id="ARBA00022679"/>
    </source>
</evidence>
<feature type="transmembrane region" description="Helical" evidence="8">
    <location>
        <begin position="283"/>
        <end position="303"/>
    </location>
</feature>
<feature type="transmembrane region" description="Helical" evidence="8">
    <location>
        <begin position="21"/>
        <end position="43"/>
    </location>
</feature>
<dbReference type="SMART" id="SM00387">
    <property type="entry name" value="HATPase_c"/>
    <property type="match status" value="1"/>
</dbReference>
<dbReference type="PANTHER" id="PTHR34220">
    <property type="entry name" value="SENSOR HISTIDINE KINASE YPDA"/>
    <property type="match status" value="1"/>
</dbReference>
<dbReference type="Gene3D" id="6.10.340.10">
    <property type="match status" value="1"/>
</dbReference>
<dbReference type="CDD" id="cd06225">
    <property type="entry name" value="HAMP"/>
    <property type="match status" value="1"/>
</dbReference>
<dbReference type="SMART" id="SM00304">
    <property type="entry name" value="HAMP"/>
    <property type="match status" value="1"/>
</dbReference>
<gene>
    <name evidence="10" type="ORF">P4H66_14070</name>
</gene>
<evidence type="ECO:0000259" key="9">
    <source>
        <dbReference type="PROSITE" id="PS50885"/>
    </source>
</evidence>
<evidence type="ECO:0000313" key="10">
    <source>
        <dbReference type="EMBL" id="MEC0240975.1"/>
    </source>
</evidence>
<dbReference type="EMBL" id="JARLKZ010000008">
    <property type="protein sequence ID" value="MEC0240975.1"/>
    <property type="molecule type" value="Genomic_DNA"/>
</dbReference>
<accession>A0ABU6GMN5</accession>
<evidence type="ECO:0000256" key="6">
    <source>
        <dbReference type="ARBA" id="ARBA00023136"/>
    </source>
</evidence>
<evidence type="ECO:0000256" key="7">
    <source>
        <dbReference type="SAM" id="MobiDB-lite"/>
    </source>
</evidence>
<comment type="subcellular location">
    <subcellularLocation>
        <location evidence="1">Cell membrane</location>
        <topology evidence="1">Multi-pass membrane protein</topology>
    </subcellularLocation>
</comment>
<reference evidence="10 11" key="1">
    <citation type="submission" date="2023-03" db="EMBL/GenBank/DDBJ databases">
        <title>Bacillus Genome Sequencing.</title>
        <authorList>
            <person name="Dunlap C."/>
        </authorList>
    </citation>
    <scope>NUCLEOTIDE SEQUENCE [LARGE SCALE GENOMIC DNA]</scope>
    <source>
        <strain evidence="10 11">BD-525</strain>
    </source>
</reference>
<keyword evidence="8" id="KW-1133">Transmembrane helix</keyword>
<dbReference type="PROSITE" id="PS50885">
    <property type="entry name" value="HAMP"/>
    <property type="match status" value="1"/>
</dbReference>
<keyword evidence="6 8" id="KW-0472">Membrane</keyword>
<dbReference type="GO" id="GO:0016301">
    <property type="term" value="F:kinase activity"/>
    <property type="evidence" value="ECO:0007669"/>
    <property type="project" value="UniProtKB-KW"/>
</dbReference>
<dbReference type="InterPro" id="IPR036890">
    <property type="entry name" value="HATPase_C_sf"/>
</dbReference>
<evidence type="ECO:0000256" key="8">
    <source>
        <dbReference type="SAM" id="Phobius"/>
    </source>
</evidence>
<sequence length="588" mass="68180">MNARAPIWKRAYWYFKRNLRAKLFLFFFIASAVPLMILGYLSYSKSTEEIQSQMVQYGQSSITQLQSQLDSYSRQMKSTTRYIYSYLLDPINGTLHPEEPKDYASYVSQKNFNRFLDAHKTEETSGIYLITPTDIYFGSPQIDVKELKQQPWWQAIPESYRGEYWTGLHDSNYYISRNLNIPKQVIGLVFPVQSQYGYLHNSRIVVEMDATKLLEAFDTLENNLHSFITIHDRDGRLIYQSPNMVKAEEDDLVWNRSIESSGWSIEVRTLYEPVYRSTIMIRYFTIALIGLAFVFVLLISYLFSSRITRRIISLKNKMQLVGIGQLQSRIDMDTEDELGRLGASFNKMVEQIRFLIQEVQHKEQLKKEAQLQAFHYQINPHLLLNTLNMIQWQAKLKSDAEIQNMIHYLIKVLEGNLVITEELIPLEKELQTVGYYLKIQEVRYGAAFRYSINSDSALSSCLIPRMTLQPLLENTFFHGFEDGEGIIRIEVKEEGQELILTLEDDGAGIEPERLETLLLDKQTPSRLGKGGLGCYNVDQKFKLHFGEMYGMRIQSSVGEGTEITIRWPKTEGGSHPPLPESFPENRTN</sequence>
<evidence type="ECO:0000313" key="11">
    <source>
        <dbReference type="Proteomes" id="UP001344632"/>
    </source>
</evidence>
<keyword evidence="2" id="KW-1003">Cell membrane</keyword>
<comment type="caution">
    <text evidence="10">The sequence shown here is derived from an EMBL/GenBank/DDBJ whole genome shotgun (WGS) entry which is preliminary data.</text>
</comment>
<evidence type="ECO:0000256" key="2">
    <source>
        <dbReference type="ARBA" id="ARBA00022475"/>
    </source>
</evidence>
<keyword evidence="5 10" id="KW-0418">Kinase</keyword>
<dbReference type="RefSeq" id="WP_326088709.1">
    <property type="nucleotide sequence ID" value="NZ_JARLKZ010000008.1"/>
</dbReference>
<proteinExistence type="predicted"/>
<dbReference type="SUPFAM" id="SSF158472">
    <property type="entry name" value="HAMP domain-like"/>
    <property type="match status" value="1"/>
</dbReference>
<dbReference type="Proteomes" id="UP001344632">
    <property type="component" value="Unassembled WGS sequence"/>
</dbReference>
<dbReference type="Pfam" id="PF00672">
    <property type="entry name" value="HAMP"/>
    <property type="match status" value="1"/>
</dbReference>
<keyword evidence="4" id="KW-0808">Transferase</keyword>
<dbReference type="Pfam" id="PF06580">
    <property type="entry name" value="His_kinase"/>
    <property type="match status" value="1"/>
</dbReference>
<dbReference type="PANTHER" id="PTHR34220:SF7">
    <property type="entry name" value="SENSOR HISTIDINE KINASE YPDA"/>
    <property type="match status" value="1"/>
</dbReference>
<feature type="domain" description="HAMP" evidence="9">
    <location>
        <begin position="305"/>
        <end position="357"/>
    </location>
</feature>
<evidence type="ECO:0000256" key="3">
    <source>
        <dbReference type="ARBA" id="ARBA00022553"/>
    </source>
</evidence>
<dbReference type="Pfam" id="PF02518">
    <property type="entry name" value="HATPase_c"/>
    <property type="match status" value="1"/>
</dbReference>
<protein>
    <submittedName>
        <fullName evidence="10">Sensor histidine kinase</fullName>
    </submittedName>
</protein>
<feature type="region of interest" description="Disordered" evidence="7">
    <location>
        <begin position="567"/>
        <end position="588"/>
    </location>
</feature>
<dbReference type="InterPro" id="IPR003594">
    <property type="entry name" value="HATPase_dom"/>
</dbReference>
<evidence type="ECO:0000256" key="1">
    <source>
        <dbReference type="ARBA" id="ARBA00004651"/>
    </source>
</evidence>
<dbReference type="SUPFAM" id="SSF55874">
    <property type="entry name" value="ATPase domain of HSP90 chaperone/DNA topoisomerase II/histidine kinase"/>
    <property type="match status" value="1"/>
</dbReference>
<dbReference type="InterPro" id="IPR003660">
    <property type="entry name" value="HAMP_dom"/>
</dbReference>
<dbReference type="Gene3D" id="3.30.565.10">
    <property type="entry name" value="Histidine kinase-like ATPase, C-terminal domain"/>
    <property type="match status" value="1"/>
</dbReference>
<name>A0ABU6GMN5_9BACL</name>
<keyword evidence="8" id="KW-0812">Transmembrane</keyword>